<proteinExistence type="predicted"/>
<reference evidence="1 2" key="1">
    <citation type="journal article" date="2015" name="Genome Biol. Evol.">
        <title>The Dynamics of Genetic Interactions between Vibrio metoecus and Vibrio cholerae, Two Close Relatives Co-Occurring in the Environment.</title>
        <authorList>
            <person name="Orata F.D."/>
            <person name="Kirchberger P.C."/>
            <person name="Meheust R."/>
            <person name="Barlow E.J."/>
            <person name="Tarr C.L."/>
            <person name="Boucher Y."/>
        </authorList>
    </citation>
    <scope>NUCLEOTIDE SEQUENCE [LARGE SCALE GENOMIC DNA]</scope>
    <source>
        <strain evidence="1 2">08-2459</strain>
    </source>
</reference>
<gene>
    <name evidence="1" type="ORF">AAY55_17100</name>
</gene>
<evidence type="ECO:0000313" key="2">
    <source>
        <dbReference type="Proteomes" id="UP000053724"/>
    </source>
</evidence>
<evidence type="ECO:0000313" key="1">
    <source>
        <dbReference type="EMBL" id="KQA22481.1"/>
    </source>
</evidence>
<dbReference type="AlphaFoldDB" id="A0A0Q0PQ76"/>
<sequence length="171" mass="18861">MKIEQEYLELLLKPLADNAVPNLKEYLEELMTLGVQIEDGNGRFNRKFETHLRYLSTKRLISNMDGRSDLKAIGITIGARGHVVIIGDKLIMKKEIQEPAMSQINIGSINSEHVQVGNHNSQVTNINVQELVEKVAQSNDEEAKSILKSLLENNTVASVVGASLSGLIGLL</sequence>
<comment type="caution">
    <text evidence="1">The sequence shown here is derived from an EMBL/GenBank/DDBJ whole genome shotgun (WGS) entry which is preliminary data.</text>
</comment>
<protein>
    <submittedName>
        <fullName evidence="1">Uncharacterized protein</fullName>
    </submittedName>
</protein>
<organism evidence="1 2">
    <name type="scientific">Vibrio metoecus</name>
    <dbReference type="NCBI Taxonomy" id="1481663"/>
    <lineage>
        <taxon>Bacteria</taxon>
        <taxon>Pseudomonadati</taxon>
        <taxon>Pseudomonadota</taxon>
        <taxon>Gammaproteobacteria</taxon>
        <taxon>Vibrionales</taxon>
        <taxon>Vibrionaceae</taxon>
        <taxon>Vibrio</taxon>
    </lineage>
</organism>
<dbReference type="PATRIC" id="fig|1481663.8.peg.3892"/>
<dbReference type="Proteomes" id="UP000053724">
    <property type="component" value="Unassembled WGS sequence"/>
</dbReference>
<name>A0A0Q0PQ76_VIBMT</name>
<dbReference type="EMBL" id="LCUF01000040">
    <property type="protein sequence ID" value="KQA22481.1"/>
    <property type="molecule type" value="Genomic_DNA"/>
</dbReference>
<accession>A0A0Q0PQ76</accession>
<dbReference type="RefSeq" id="WP_055028427.1">
    <property type="nucleotide sequence ID" value="NZ_CP035689.1"/>
</dbReference>